<accession>A0A1F7I9L8</accession>
<gene>
    <name evidence="1" type="ORF">A3F34_01495</name>
</gene>
<protein>
    <submittedName>
        <fullName evidence="1">Uncharacterized protein</fullName>
    </submittedName>
</protein>
<dbReference type="AlphaFoldDB" id="A0A1F7I9L8"/>
<name>A0A1F7I9L8_9BACT</name>
<dbReference type="Proteomes" id="UP000179024">
    <property type="component" value="Unassembled WGS sequence"/>
</dbReference>
<reference evidence="1 2" key="1">
    <citation type="journal article" date="2016" name="Nat. Commun.">
        <title>Thousands of microbial genomes shed light on interconnected biogeochemical processes in an aquifer system.</title>
        <authorList>
            <person name="Anantharaman K."/>
            <person name="Brown C.T."/>
            <person name="Hug L.A."/>
            <person name="Sharon I."/>
            <person name="Castelle C.J."/>
            <person name="Probst A.J."/>
            <person name="Thomas B.C."/>
            <person name="Singh A."/>
            <person name="Wilkins M.J."/>
            <person name="Karaoz U."/>
            <person name="Brodie E.L."/>
            <person name="Williams K.H."/>
            <person name="Hubbard S.S."/>
            <person name="Banfield J.F."/>
        </authorList>
    </citation>
    <scope>NUCLEOTIDE SEQUENCE [LARGE SCALE GENOMIC DNA]</scope>
</reference>
<organism evidence="1 2">
    <name type="scientific">Candidatus Roizmanbacteria bacterium RIFCSPHIGHO2_12_FULL_44_10</name>
    <dbReference type="NCBI Taxonomy" id="1802054"/>
    <lineage>
        <taxon>Bacteria</taxon>
        <taxon>Candidatus Roizmaniibacteriota</taxon>
    </lineage>
</organism>
<evidence type="ECO:0000313" key="1">
    <source>
        <dbReference type="EMBL" id="OGK40068.1"/>
    </source>
</evidence>
<sequence>MTEAASPFQASPDALSPVMVPRLSDRLPLEALRLQAPERVLEILEGVQSRYGDMYDPVPSWALALPEGSLPHDWRTMSPWFLKQLVDGNIFPCCAGEIPDGWYLMDRTVRPEFQEGQQLYTLPDGSADPIGEEISYARGRSYRGAVPRTSRFDMRPVSQIGVLLPLLADNLSLATDKGERMTMRPYIVMNRWRNLHDLEMDAVDTWERTSDWTVDMHSIVSGHKDHGGVGDVADYAGDISEPNVGFSTLIYIPNTVASVVALAA</sequence>
<dbReference type="EMBL" id="MGAE01000006">
    <property type="protein sequence ID" value="OGK40068.1"/>
    <property type="molecule type" value="Genomic_DNA"/>
</dbReference>
<proteinExistence type="predicted"/>
<evidence type="ECO:0000313" key="2">
    <source>
        <dbReference type="Proteomes" id="UP000179024"/>
    </source>
</evidence>
<comment type="caution">
    <text evidence="1">The sequence shown here is derived from an EMBL/GenBank/DDBJ whole genome shotgun (WGS) entry which is preliminary data.</text>
</comment>